<organism evidence="12 13">
    <name type="scientific">Fusobacterium necrogenes</name>
    <dbReference type="NCBI Taxonomy" id="858"/>
    <lineage>
        <taxon>Bacteria</taxon>
        <taxon>Fusobacteriati</taxon>
        <taxon>Fusobacteriota</taxon>
        <taxon>Fusobacteriia</taxon>
        <taxon>Fusobacteriales</taxon>
        <taxon>Fusobacteriaceae</taxon>
        <taxon>Fusobacterium</taxon>
    </lineage>
</organism>
<dbReference type="PANTHER" id="PTHR33695">
    <property type="entry name" value="LIPOPROTEIN SIGNAL PEPTIDASE"/>
    <property type="match status" value="1"/>
</dbReference>
<comment type="catalytic activity">
    <reaction evidence="9 10">
        <text>Release of signal peptides from bacterial membrane prolipoproteins. Hydrolyzes -Xaa-Yaa-Zaa-|-(S,diacylglyceryl)Cys-, in which Xaa is hydrophobic (preferably Leu), and Yaa (Ala or Ser) and Zaa (Gly or Ala) have small, neutral side chains.</text>
        <dbReference type="EC" id="3.4.23.36"/>
    </reaction>
</comment>
<evidence type="ECO:0000256" key="7">
    <source>
        <dbReference type="ARBA" id="ARBA00022989"/>
    </source>
</evidence>
<evidence type="ECO:0000256" key="4">
    <source>
        <dbReference type="ARBA" id="ARBA00022692"/>
    </source>
</evidence>
<dbReference type="RefSeq" id="WP_115270745.1">
    <property type="nucleotide sequence ID" value="NZ_CASFEE010000029.1"/>
</dbReference>
<dbReference type="AlphaFoldDB" id="A0A377GY87"/>
<reference evidence="12 13" key="1">
    <citation type="submission" date="2018-06" db="EMBL/GenBank/DDBJ databases">
        <authorList>
            <consortium name="Pathogen Informatics"/>
            <person name="Doyle S."/>
        </authorList>
    </citation>
    <scope>NUCLEOTIDE SEQUENCE [LARGE SCALE GENOMIC DNA]</scope>
    <source>
        <strain evidence="12 13">NCTC10723</strain>
    </source>
</reference>
<dbReference type="Pfam" id="PF01252">
    <property type="entry name" value="Peptidase_A8"/>
    <property type="match status" value="1"/>
</dbReference>
<dbReference type="HAMAP" id="MF_00161">
    <property type="entry name" value="LspA"/>
    <property type="match status" value="1"/>
</dbReference>
<evidence type="ECO:0000256" key="1">
    <source>
        <dbReference type="ARBA" id="ARBA00006139"/>
    </source>
</evidence>
<dbReference type="PRINTS" id="PR00781">
    <property type="entry name" value="LIPOSIGPTASE"/>
</dbReference>
<dbReference type="UniPathway" id="UPA00665"/>
<comment type="pathway">
    <text evidence="9">Protein modification; lipoprotein biosynthesis (signal peptide cleavage).</text>
</comment>
<keyword evidence="12" id="KW-0449">Lipoprotein</keyword>
<feature type="transmembrane region" description="Helical" evidence="9">
    <location>
        <begin position="59"/>
        <end position="76"/>
    </location>
</feature>
<keyword evidence="2 9" id="KW-1003">Cell membrane</keyword>
<keyword evidence="6 9" id="KW-0378">Hydrolase</keyword>
<sequence length="156" mass="17926">MIYIVLILILVGADQLSKYLIDSNMLEGETLPIINDFFHLTYVKNRGIAFGMFQGKLDIISIATIIAIVAIAYYLYKERNKLSMVEKMGFIYILAGAIGNMIDRAFRGFVVDMVDFRGIWSYVFNLADVWINIGVVFVLLDQLILRKKRETEEDKK</sequence>
<name>A0A377GY87_9FUSO</name>
<protein>
    <recommendedName>
        <fullName evidence="9">Lipoprotein signal peptidase</fullName>
        <ecNumber evidence="9">3.4.23.36</ecNumber>
    </recommendedName>
    <alternativeName>
        <fullName evidence="9">Prolipoprotein signal peptidase</fullName>
    </alternativeName>
    <alternativeName>
        <fullName evidence="9">Signal peptidase II</fullName>
        <shortName evidence="9">SPase II</shortName>
    </alternativeName>
</protein>
<evidence type="ECO:0000256" key="10">
    <source>
        <dbReference type="RuleBase" id="RU000594"/>
    </source>
</evidence>
<comment type="similarity">
    <text evidence="1 9 11">Belongs to the peptidase A8 family.</text>
</comment>
<keyword evidence="7 9" id="KW-1133">Transmembrane helix</keyword>
<comment type="subcellular location">
    <subcellularLocation>
        <location evidence="9">Cell membrane</location>
        <topology evidence="9">Multi-pass membrane protein</topology>
    </subcellularLocation>
</comment>
<evidence type="ECO:0000256" key="6">
    <source>
        <dbReference type="ARBA" id="ARBA00022801"/>
    </source>
</evidence>
<dbReference type="EMBL" id="UGGU01000003">
    <property type="protein sequence ID" value="STO31967.1"/>
    <property type="molecule type" value="Genomic_DNA"/>
</dbReference>
<dbReference type="GO" id="GO:0006508">
    <property type="term" value="P:proteolysis"/>
    <property type="evidence" value="ECO:0007669"/>
    <property type="project" value="UniProtKB-KW"/>
</dbReference>
<keyword evidence="3 9" id="KW-0645">Protease</keyword>
<accession>A0A377GY87</accession>
<keyword evidence="8 9" id="KW-0472">Membrane</keyword>
<dbReference type="PANTHER" id="PTHR33695:SF1">
    <property type="entry name" value="LIPOPROTEIN SIGNAL PEPTIDASE"/>
    <property type="match status" value="1"/>
</dbReference>
<gene>
    <name evidence="9 12" type="primary">lspA</name>
    <name evidence="12" type="ORF">NCTC10723_01431</name>
</gene>
<keyword evidence="4 9" id="KW-0812">Transmembrane</keyword>
<proteinExistence type="inferred from homology"/>
<evidence type="ECO:0000256" key="11">
    <source>
        <dbReference type="RuleBase" id="RU004181"/>
    </source>
</evidence>
<dbReference type="NCBIfam" id="TIGR00077">
    <property type="entry name" value="lspA"/>
    <property type="match status" value="1"/>
</dbReference>
<evidence type="ECO:0000256" key="8">
    <source>
        <dbReference type="ARBA" id="ARBA00023136"/>
    </source>
</evidence>
<dbReference type="Proteomes" id="UP000255328">
    <property type="component" value="Unassembled WGS sequence"/>
</dbReference>
<dbReference type="GO" id="GO:0004190">
    <property type="term" value="F:aspartic-type endopeptidase activity"/>
    <property type="evidence" value="ECO:0007669"/>
    <property type="project" value="UniProtKB-UniRule"/>
</dbReference>
<keyword evidence="5 9" id="KW-0064">Aspartyl protease</keyword>
<dbReference type="InterPro" id="IPR001872">
    <property type="entry name" value="Peptidase_A8"/>
</dbReference>
<keyword evidence="13" id="KW-1185">Reference proteome</keyword>
<evidence type="ECO:0000256" key="2">
    <source>
        <dbReference type="ARBA" id="ARBA00022475"/>
    </source>
</evidence>
<feature type="active site" evidence="9">
    <location>
        <position position="112"/>
    </location>
</feature>
<evidence type="ECO:0000313" key="13">
    <source>
        <dbReference type="Proteomes" id="UP000255328"/>
    </source>
</evidence>
<comment type="caution">
    <text evidence="9">Lacks conserved residue(s) required for the propagation of feature annotation.</text>
</comment>
<dbReference type="EC" id="3.4.23.36" evidence="9"/>
<dbReference type="OrthoDB" id="9810259at2"/>
<comment type="function">
    <text evidence="9 10">This protein specifically catalyzes the removal of signal peptides from prolipoproteins.</text>
</comment>
<dbReference type="GO" id="GO:0005886">
    <property type="term" value="C:plasma membrane"/>
    <property type="evidence" value="ECO:0007669"/>
    <property type="project" value="UniProtKB-SubCell"/>
</dbReference>
<feature type="transmembrane region" description="Helical" evidence="9">
    <location>
        <begin position="119"/>
        <end position="140"/>
    </location>
</feature>
<evidence type="ECO:0000313" key="12">
    <source>
        <dbReference type="EMBL" id="STO31967.1"/>
    </source>
</evidence>
<evidence type="ECO:0000256" key="5">
    <source>
        <dbReference type="ARBA" id="ARBA00022750"/>
    </source>
</evidence>
<evidence type="ECO:0000256" key="3">
    <source>
        <dbReference type="ARBA" id="ARBA00022670"/>
    </source>
</evidence>
<dbReference type="PROSITE" id="PS00855">
    <property type="entry name" value="SPASE_II"/>
    <property type="match status" value="1"/>
</dbReference>
<feature type="active site" evidence="9">
    <location>
        <position position="128"/>
    </location>
</feature>
<feature type="transmembrane region" description="Helical" evidence="9">
    <location>
        <begin position="88"/>
        <end position="107"/>
    </location>
</feature>
<evidence type="ECO:0000256" key="9">
    <source>
        <dbReference type="HAMAP-Rule" id="MF_00161"/>
    </source>
</evidence>